<sequence>MAASSRSWILNTSGRFGILETCGRFCILDRSGRFWILDSSGQLLISDDSDRFLILDVTGRFWMLVANFGFCTLAKVKEAKLNHYWSLDERGTVRRKSNGQQNRSPLVQIAPTLIVSSGC</sequence>
<reference evidence="1 2" key="1">
    <citation type="journal article" date="2018" name="Sci. Rep.">
        <title>Comparative analysis of the Pocillopora damicornis genome highlights role of immune system in coral evolution.</title>
        <authorList>
            <person name="Cunning R."/>
            <person name="Bay R.A."/>
            <person name="Gillette P."/>
            <person name="Baker A.C."/>
            <person name="Traylor-Knowles N."/>
        </authorList>
    </citation>
    <scope>NUCLEOTIDE SEQUENCE [LARGE SCALE GENOMIC DNA]</scope>
    <source>
        <strain evidence="1">RSMAS</strain>
        <tissue evidence="1">Whole animal</tissue>
    </source>
</reference>
<protein>
    <submittedName>
        <fullName evidence="1">Uncharacterized protein</fullName>
    </submittedName>
</protein>
<evidence type="ECO:0000313" key="1">
    <source>
        <dbReference type="EMBL" id="RMX43879.1"/>
    </source>
</evidence>
<dbReference type="EMBL" id="RCHS01003103">
    <property type="protein sequence ID" value="RMX43879.1"/>
    <property type="molecule type" value="Genomic_DNA"/>
</dbReference>
<gene>
    <name evidence="1" type="ORF">pdam_00021067</name>
</gene>
<keyword evidence="2" id="KW-1185">Reference proteome</keyword>
<dbReference type="AlphaFoldDB" id="A0A3M6TRA3"/>
<dbReference type="Proteomes" id="UP000275408">
    <property type="component" value="Unassembled WGS sequence"/>
</dbReference>
<comment type="caution">
    <text evidence="1">The sequence shown here is derived from an EMBL/GenBank/DDBJ whole genome shotgun (WGS) entry which is preliminary data.</text>
</comment>
<evidence type="ECO:0000313" key="2">
    <source>
        <dbReference type="Proteomes" id="UP000275408"/>
    </source>
</evidence>
<accession>A0A3M6TRA3</accession>
<name>A0A3M6TRA3_POCDA</name>
<proteinExistence type="predicted"/>
<organism evidence="1 2">
    <name type="scientific">Pocillopora damicornis</name>
    <name type="common">Cauliflower coral</name>
    <name type="synonym">Millepora damicornis</name>
    <dbReference type="NCBI Taxonomy" id="46731"/>
    <lineage>
        <taxon>Eukaryota</taxon>
        <taxon>Metazoa</taxon>
        <taxon>Cnidaria</taxon>
        <taxon>Anthozoa</taxon>
        <taxon>Hexacorallia</taxon>
        <taxon>Scleractinia</taxon>
        <taxon>Astrocoeniina</taxon>
        <taxon>Pocilloporidae</taxon>
        <taxon>Pocillopora</taxon>
    </lineage>
</organism>